<feature type="domain" description="BHLH" evidence="9">
    <location>
        <begin position="693"/>
        <end position="745"/>
    </location>
</feature>
<feature type="compositionally biased region" description="Polar residues" evidence="8">
    <location>
        <begin position="505"/>
        <end position="527"/>
    </location>
</feature>
<feature type="compositionally biased region" description="Pro residues" evidence="8">
    <location>
        <begin position="534"/>
        <end position="550"/>
    </location>
</feature>
<protein>
    <submittedName>
        <fullName evidence="10">MLX interacting protein</fullName>
    </submittedName>
</protein>
<dbReference type="SUPFAM" id="SSF47459">
    <property type="entry name" value="HLH, helix-loop-helix DNA-binding domain"/>
    <property type="match status" value="1"/>
</dbReference>
<evidence type="ECO:0000256" key="7">
    <source>
        <dbReference type="SAM" id="Coils"/>
    </source>
</evidence>
<evidence type="ECO:0000256" key="3">
    <source>
        <dbReference type="ARBA" id="ARBA00023015"/>
    </source>
</evidence>
<dbReference type="SMART" id="SM00353">
    <property type="entry name" value="HLH"/>
    <property type="match status" value="1"/>
</dbReference>
<organism evidence="10 11">
    <name type="scientific">Hucho hucho</name>
    <name type="common">huchen</name>
    <dbReference type="NCBI Taxonomy" id="62062"/>
    <lineage>
        <taxon>Eukaryota</taxon>
        <taxon>Metazoa</taxon>
        <taxon>Chordata</taxon>
        <taxon>Craniata</taxon>
        <taxon>Vertebrata</taxon>
        <taxon>Euteleostomi</taxon>
        <taxon>Actinopterygii</taxon>
        <taxon>Neopterygii</taxon>
        <taxon>Teleostei</taxon>
        <taxon>Protacanthopterygii</taxon>
        <taxon>Salmoniformes</taxon>
        <taxon>Salmonidae</taxon>
        <taxon>Salmoninae</taxon>
        <taxon>Hucho</taxon>
    </lineage>
</organism>
<evidence type="ECO:0000256" key="4">
    <source>
        <dbReference type="ARBA" id="ARBA00023125"/>
    </source>
</evidence>
<dbReference type="PANTHER" id="PTHR15741">
    <property type="entry name" value="BASIC HELIX-LOOP-HELIX ZIP TRANSCRIPTION FACTOR"/>
    <property type="match status" value="1"/>
</dbReference>
<feature type="region of interest" description="Disordered" evidence="8">
    <location>
        <begin position="450"/>
        <end position="551"/>
    </location>
</feature>
<evidence type="ECO:0000256" key="6">
    <source>
        <dbReference type="ARBA" id="ARBA00023242"/>
    </source>
</evidence>
<keyword evidence="3" id="KW-0805">Transcription regulation</keyword>
<sequence>MATTRELRQYRRPTVSIKQEQDDDSDTEESHLGIKKSDGRESQIIHSGHFMVSSPHIEHPPKKGYDFDTVNKQTCRTYHFGKTSTSHLSIDASLTKLFECMTLAYSGKLVSPKWKNFKGLKLLWRDKIRLNNAIWRAWYMQYVEKRDNPVCHFVTPLDGTMDIEDHRPAEAIATEGKYWKRRIEIVIREYHKWRTYFKKRLQKHKDDDLSSLLKDEEMAVRRVARKSRESPVPMEMDPLFDMDVLMSEFSDTLFSTLASHQPMAWPNPREIGEGPPPTSYSIHQACFYSLRSTQAFYWKNQIHPDLLEKSICFSTTFFSHPICVHLFPIAHAGNADMIQPGLIPLQPNLDFMDSFEPLQDLFHSLRQPIFPSASLTASSVTPLPSSSSQSQGQLLSSMHLSADLPSISHDHRLVSPAPLPISSLMANQTSGTGEGSSYVQNYMPLFTAPVPPSGQAGGSSLMQPSAPPTLSHTQPCQGAVTATSVAPPPLDDATSLDGSPPPSVITHTASSTVTPSEAATTFSQGSELSSLTRAPPPLPPPLQPLAPSPAVPLQHPQTFALPRPIQPSCSNKKTCHVQRIVPANPIASSHLILTTPFPGHTSAVIVTPTPLKADVVPSTGVVIASSSLSRAPGFHILPQTPKSPQLIINKEDCTGHEERGSGQGSPCGSEQVSSPQSPLSNSTALSKNESNQSRRVTHITAEQKRRFNINIGFKTLSSLVPTLKSQSNISNAATLQKTVDYIAKLQQERQQMQEETKRLREEIEEINSSINVCQEQLPATGVPITRHRFEHMREKFDEYVKNRTLQNWKFWIFSIIIKPLFESFNGTVSTTSKGELCETTLQWLDGHCSLPVLRPMVLSTLRQLSTSTSVLTDPNLLPEEATQAVTNTHRHSADS</sequence>
<evidence type="ECO:0000256" key="1">
    <source>
        <dbReference type="ARBA" id="ARBA00004123"/>
    </source>
</evidence>
<dbReference type="GO" id="GO:0000981">
    <property type="term" value="F:DNA-binding transcription factor activity, RNA polymerase II-specific"/>
    <property type="evidence" value="ECO:0007669"/>
    <property type="project" value="TreeGrafter"/>
</dbReference>
<keyword evidence="4" id="KW-0238">DNA-binding</keyword>
<feature type="compositionally biased region" description="Polar residues" evidence="8">
    <location>
        <begin position="664"/>
        <end position="694"/>
    </location>
</feature>
<feature type="region of interest" description="Disordered" evidence="8">
    <location>
        <begin position="1"/>
        <end position="40"/>
    </location>
</feature>
<evidence type="ECO:0000313" key="11">
    <source>
        <dbReference type="Proteomes" id="UP000314982"/>
    </source>
</evidence>
<feature type="region of interest" description="Disordered" evidence="8">
    <location>
        <begin position="654"/>
        <end position="697"/>
    </location>
</feature>
<dbReference type="PANTHER" id="PTHR15741:SF40">
    <property type="entry name" value="MLX-INTERACTING PROTEIN"/>
    <property type="match status" value="1"/>
</dbReference>
<dbReference type="GeneTree" id="ENSGT00940000158691"/>
<dbReference type="GO" id="GO:0005634">
    <property type="term" value="C:nucleus"/>
    <property type="evidence" value="ECO:0007669"/>
    <property type="project" value="UniProtKB-SubCell"/>
</dbReference>
<evidence type="ECO:0000256" key="5">
    <source>
        <dbReference type="ARBA" id="ARBA00023163"/>
    </source>
</evidence>
<feature type="compositionally biased region" description="Basic and acidic residues" evidence="8">
    <location>
        <begin position="28"/>
        <end position="40"/>
    </location>
</feature>
<keyword evidence="5" id="KW-0804">Transcription</keyword>
<dbReference type="Gene3D" id="4.10.280.10">
    <property type="entry name" value="Helix-loop-helix DNA-binding domain"/>
    <property type="match status" value="1"/>
</dbReference>
<dbReference type="STRING" id="62062.ENSHHUP00000051073"/>
<comment type="subcellular location">
    <subcellularLocation>
        <location evidence="1">Nucleus</location>
    </subcellularLocation>
</comment>
<accession>A0A4W5NMA9</accession>
<feature type="compositionally biased region" description="Polar residues" evidence="8">
    <location>
        <begin position="458"/>
        <end position="484"/>
    </location>
</feature>
<dbReference type="GO" id="GO:0046983">
    <property type="term" value="F:protein dimerization activity"/>
    <property type="evidence" value="ECO:0007669"/>
    <property type="project" value="InterPro"/>
</dbReference>
<evidence type="ECO:0000259" key="9">
    <source>
        <dbReference type="PROSITE" id="PS50888"/>
    </source>
</evidence>
<dbReference type="AlphaFoldDB" id="A0A4W5NMA9"/>
<dbReference type="Proteomes" id="UP000314982">
    <property type="component" value="Unassembled WGS sequence"/>
</dbReference>
<evidence type="ECO:0000256" key="2">
    <source>
        <dbReference type="ARBA" id="ARBA00022553"/>
    </source>
</evidence>
<name>A0A4W5NMA9_9TELE</name>
<keyword evidence="2" id="KW-0597">Phosphoprotein</keyword>
<proteinExistence type="predicted"/>
<reference evidence="11" key="1">
    <citation type="submission" date="2018-06" db="EMBL/GenBank/DDBJ databases">
        <title>Genome assembly of Danube salmon.</title>
        <authorList>
            <person name="Macqueen D.J."/>
            <person name="Gundappa M.K."/>
        </authorList>
    </citation>
    <scope>NUCLEOTIDE SEQUENCE [LARGE SCALE GENOMIC DNA]</scope>
</reference>
<dbReference type="Pfam" id="PF00010">
    <property type="entry name" value="HLH"/>
    <property type="match status" value="1"/>
</dbReference>
<dbReference type="FunFam" id="4.10.280.10:FF:000028">
    <property type="entry name" value="MLX interacting protein like"/>
    <property type="match status" value="1"/>
</dbReference>
<feature type="coiled-coil region" evidence="7">
    <location>
        <begin position="735"/>
        <end position="776"/>
    </location>
</feature>
<keyword evidence="11" id="KW-1185">Reference proteome</keyword>
<dbReference type="InterPro" id="IPR036638">
    <property type="entry name" value="HLH_DNA-bd_sf"/>
</dbReference>
<reference evidence="10" key="2">
    <citation type="submission" date="2025-08" db="UniProtKB">
        <authorList>
            <consortium name="Ensembl"/>
        </authorList>
    </citation>
    <scope>IDENTIFICATION</scope>
</reference>
<evidence type="ECO:0000256" key="8">
    <source>
        <dbReference type="SAM" id="MobiDB-lite"/>
    </source>
</evidence>
<keyword evidence="7" id="KW-0175">Coiled coil</keyword>
<dbReference type="PROSITE" id="PS50888">
    <property type="entry name" value="BHLH"/>
    <property type="match status" value="1"/>
</dbReference>
<dbReference type="InterPro" id="IPR052207">
    <property type="entry name" value="Max-like/E-box_TFs"/>
</dbReference>
<evidence type="ECO:0000313" key="10">
    <source>
        <dbReference type="Ensembl" id="ENSHHUP00000051073.1"/>
    </source>
</evidence>
<dbReference type="Ensembl" id="ENSHHUT00000052882.1">
    <property type="protein sequence ID" value="ENSHHUP00000051073.1"/>
    <property type="gene ID" value="ENSHHUG00000030764.1"/>
</dbReference>
<dbReference type="GO" id="GO:0000978">
    <property type="term" value="F:RNA polymerase II cis-regulatory region sequence-specific DNA binding"/>
    <property type="evidence" value="ECO:0007669"/>
    <property type="project" value="TreeGrafter"/>
</dbReference>
<reference evidence="10" key="3">
    <citation type="submission" date="2025-09" db="UniProtKB">
        <authorList>
            <consortium name="Ensembl"/>
        </authorList>
    </citation>
    <scope>IDENTIFICATION</scope>
</reference>
<dbReference type="InterPro" id="IPR011598">
    <property type="entry name" value="bHLH_dom"/>
</dbReference>
<keyword evidence="6" id="KW-0539">Nucleus</keyword>